<gene>
    <name evidence="6" type="primary">rpsQ</name>
</gene>
<dbReference type="CDD" id="cd00364">
    <property type="entry name" value="Ribosomal_uS17"/>
    <property type="match status" value="1"/>
</dbReference>
<feature type="compositionally biased region" description="Basic and acidic residues" evidence="7">
    <location>
        <begin position="82"/>
        <end position="92"/>
    </location>
</feature>
<organism evidence="8">
    <name type="scientific">uncultured Microgenomates bacterium Rifle_16ft_4_minimus_37633</name>
    <dbReference type="NCBI Taxonomy" id="1665114"/>
    <lineage>
        <taxon>Bacteria</taxon>
        <taxon>Candidatus Microgenomatota</taxon>
        <taxon>environmental samples</taxon>
    </lineage>
</organism>
<sequence>MKIFTGKVVSKKMAKTATVLLSRPVIHKLYMKRFVRAKKYHVHDELGAEVGQMVNFVSSKPYSKSKKWKIVKIIGKTTAEKSAKEKAIKERGSTQSKSARSDK</sequence>
<dbReference type="SUPFAM" id="SSF50249">
    <property type="entry name" value="Nucleic acid-binding proteins"/>
    <property type="match status" value="1"/>
</dbReference>
<evidence type="ECO:0000256" key="6">
    <source>
        <dbReference type="HAMAP-Rule" id="MF_01345"/>
    </source>
</evidence>
<evidence type="ECO:0000256" key="3">
    <source>
        <dbReference type="ARBA" id="ARBA00022884"/>
    </source>
</evidence>
<dbReference type="Pfam" id="PF00366">
    <property type="entry name" value="Ribosomal_S17"/>
    <property type="match status" value="1"/>
</dbReference>
<dbReference type="InterPro" id="IPR000266">
    <property type="entry name" value="Ribosomal_uS17"/>
</dbReference>
<reference evidence="8" key="1">
    <citation type="journal article" date="2015" name="ISME J.">
        <title>Aquifer environment selects for microbial species cohorts in sediment and groundwater.</title>
        <authorList>
            <person name="Hug L.A."/>
            <person name="Thomas B.C."/>
            <person name="Brown C.T."/>
            <person name="Frischkorn K.R."/>
            <person name="Williams K.H."/>
            <person name="Tringe S.G."/>
            <person name="Banfield J.F."/>
        </authorList>
    </citation>
    <scope>NUCLEOTIDE SEQUENCE</scope>
</reference>
<keyword evidence="5 6" id="KW-0687">Ribonucleoprotein</keyword>
<dbReference type="InterPro" id="IPR012340">
    <property type="entry name" value="NA-bd_OB-fold"/>
</dbReference>
<dbReference type="AlphaFoldDB" id="A0A0H4T3R0"/>
<dbReference type="Gene3D" id="2.40.50.140">
    <property type="entry name" value="Nucleic acid-binding proteins"/>
    <property type="match status" value="1"/>
</dbReference>
<protein>
    <recommendedName>
        <fullName evidence="6">Small ribosomal subunit protein uS17</fullName>
    </recommendedName>
</protein>
<feature type="region of interest" description="Disordered" evidence="7">
    <location>
        <begin position="82"/>
        <end position="103"/>
    </location>
</feature>
<proteinExistence type="inferred from homology"/>
<dbReference type="PANTHER" id="PTHR10744:SF1">
    <property type="entry name" value="SMALL RIBOSOMAL SUBUNIT PROTEIN US17M"/>
    <property type="match status" value="1"/>
</dbReference>
<dbReference type="HAMAP" id="MF_01345_B">
    <property type="entry name" value="Ribosomal_uS17_B"/>
    <property type="match status" value="1"/>
</dbReference>
<dbReference type="GO" id="GO:0006412">
    <property type="term" value="P:translation"/>
    <property type="evidence" value="ECO:0007669"/>
    <property type="project" value="UniProtKB-UniRule"/>
</dbReference>
<name>A0A0H4T3R0_9BACT</name>
<dbReference type="PANTHER" id="PTHR10744">
    <property type="entry name" value="40S RIBOSOMAL PROTEIN S11 FAMILY MEMBER"/>
    <property type="match status" value="1"/>
</dbReference>
<comment type="similarity">
    <text evidence="1 6">Belongs to the universal ribosomal protein uS17 family.</text>
</comment>
<dbReference type="EMBL" id="KT006999">
    <property type="protein sequence ID" value="AKQ02336.1"/>
    <property type="molecule type" value="Genomic_DNA"/>
</dbReference>
<evidence type="ECO:0000256" key="2">
    <source>
        <dbReference type="ARBA" id="ARBA00022730"/>
    </source>
</evidence>
<accession>A0A0H4T3R0</accession>
<dbReference type="GO" id="GO:0003735">
    <property type="term" value="F:structural constituent of ribosome"/>
    <property type="evidence" value="ECO:0007669"/>
    <property type="project" value="InterPro"/>
</dbReference>
<evidence type="ECO:0000256" key="7">
    <source>
        <dbReference type="SAM" id="MobiDB-lite"/>
    </source>
</evidence>
<keyword evidence="2 6" id="KW-0699">rRNA-binding</keyword>
<evidence type="ECO:0000256" key="5">
    <source>
        <dbReference type="ARBA" id="ARBA00023274"/>
    </source>
</evidence>
<evidence type="ECO:0000256" key="1">
    <source>
        <dbReference type="ARBA" id="ARBA00010254"/>
    </source>
</evidence>
<comment type="function">
    <text evidence="6">One of the primary rRNA binding proteins, it binds specifically to the 5'-end of 16S ribosomal RNA.</text>
</comment>
<evidence type="ECO:0000256" key="4">
    <source>
        <dbReference type="ARBA" id="ARBA00022980"/>
    </source>
</evidence>
<dbReference type="InterPro" id="IPR019984">
    <property type="entry name" value="Ribosomal_uS17_bact/chlr"/>
</dbReference>
<keyword evidence="4 6" id="KW-0689">Ribosomal protein</keyword>
<dbReference type="GO" id="GO:0022627">
    <property type="term" value="C:cytosolic small ribosomal subunit"/>
    <property type="evidence" value="ECO:0007669"/>
    <property type="project" value="TreeGrafter"/>
</dbReference>
<dbReference type="NCBIfam" id="NF004123">
    <property type="entry name" value="PRK05610.1"/>
    <property type="match status" value="1"/>
</dbReference>
<evidence type="ECO:0000313" key="8">
    <source>
        <dbReference type="EMBL" id="AKQ02336.1"/>
    </source>
</evidence>
<dbReference type="GO" id="GO:0019843">
    <property type="term" value="F:rRNA binding"/>
    <property type="evidence" value="ECO:0007669"/>
    <property type="project" value="UniProtKB-UniRule"/>
</dbReference>
<feature type="compositionally biased region" description="Polar residues" evidence="7">
    <location>
        <begin position="93"/>
        <end position="103"/>
    </location>
</feature>
<keyword evidence="3 6" id="KW-0694">RNA-binding</keyword>
<comment type="subunit">
    <text evidence="6">Part of the 30S ribosomal subunit.</text>
</comment>